<dbReference type="GO" id="GO:0031177">
    <property type="term" value="F:phosphopantetheine binding"/>
    <property type="evidence" value="ECO:0007669"/>
    <property type="project" value="InterPro"/>
</dbReference>
<feature type="compositionally biased region" description="Basic residues" evidence="6">
    <location>
        <begin position="1975"/>
        <end position="1984"/>
    </location>
</feature>
<dbReference type="Gene3D" id="3.30.559.10">
    <property type="entry name" value="Chloramphenicol acetyltransferase-like domain"/>
    <property type="match status" value="3"/>
</dbReference>
<proteinExistence type="inferred from homology"/>
<dbReference type="InParanoid" id="A9AUJ1"/>
<dbReference type="SMART" id="SM00823">
    <property type="entry name" value="PKS_PP"/>
    <property type="match status" value="1"/>
</dbReference>
<dbReference type="HOGENOM" id="CLU_000022_2_2_0"/>
<dbReference type="Gene3D" id="3.40.50.980">
    <property type="match status" value="2"/>
</dbReference>
<feature type="domain" description="Carrier" evidence="7">
    <location>
        <begin position="966"/>
        <end position="1040"/>
    </location>
</feature>
<feature type="region of interest" description="Disordered" evidence="6">
    <location>
        <begin position="1959"/>
        <end position="1990"/>
    </location>
</feature>
<dbReference type="FunFam" id="3.40.50.980:FF:000001">
    <property type="entry name" value="Non-ribosomal peptide synthetase"/>
    <property type="match status" value="1"/>
</dbReference>
<evidence type="ECO:0000259" key="7">
    <source>
        <dbReference type="PROSITE" id="PS50075"/>
    </source>
</evidence>
<dbReference type="InterPro" id="IPR010060">
    <property type="entry name" value="NRPS_synth"/>
</dbReference>
<dbReference type="Pfam" id="PF00668">
    <property type="entry name" value="Condensation"/>
    <property type="match status" value="3"/>
</dbReference>
<dbReference type="PROSITE" id="PS50075">
    <property type="entry name" value="CARRIER"/>
    <property type="match status" value="1"/>
</dbReference>
<dbReference type="InterPro" id="IPR025110">
    <property type="entry name" value="AMP-bd_C"/>
</dbReference>
<evidence type="ECO:0000256" key="1">
    <source>
        <dbReference type="ARBA" id="ARBA00001957"/>
    </source>
</evidence>
<dbReference type="InterPro" id="IPR010071">
    <property type="entry name" value="AA_adenyl_dom"/>
</dbReference>
<dbReference type="GO" id="GO:0044550">
    <property type="term" value="P:secondary metabolite biosynthetic process"/>
    <property type="evidence" value="ECO:0007669"/>
    <property type="project" value="UniProtKB-ARBA"/>
</dbReference>
<dbReference type="FunFam" id="2.30.38.10:FF:000001">
    <property type="entry name" value="Non-ribosomal peptide synthetase PvdI"/>
    <property type="match status" value="1"/>
</dbReference>
<keyword evidence="4" id="KW-0597">Phosphoprotein</keyword>
<dbReference type="EMBL" id="CP000875">
    <property type="protein sequence ID" value="ABX04518.1"/>
    <property type="molecule type" value="Genomic_DNA"/>
</dbReference>
<organism evidence="8 9">
    <name type="scientific">Herpetosiphon aurantiacus (strain ATCC 23779 / DSM 785 / 114-95)</name>
    <dbReference type="NCBI Taxonomy" id="316274"/>
    <lineage>
        <taxon>Bacteria</taxon>
        <taxon>Bacillati</taxon>
        <taxon>Chloroflexota</taxon>
        <taxon>Chloroflexia</taxon>
        <taxon>Herpetosiphonales</taxon>
        <taxon>Herpetosiphonaceae</taxon>
        <taxon>Herpetosiphon</taxon>
    </lineage>
</organism>
<dbReference type="Proteomes" id="UP000000787">
    <property type="component" value="Chromosome"/>
</dbReference>
<dbReference type="InterPro" id="IPR036736">
    <property type="entry name" value="ACP-like_sf"/>
</dbReference>
<comment type="cofactor">
    <cofactor evidence="1">
        <name>pantetheine 4'-phosphate</name>
        <dbReference type="ChEBI" id="CHEBI:47942"/>
    </cofactor>
</comment>
<dbReference type="BioCyc" id="HAUR316274:GHYA-1904-MONOMER"/>
<dbReference type="Gene3D" id="3.30.300.30">
    <property type="match status" value="1"/>
</dbReference>
<dbReference type="STRING" id="316274.Haur_1875"/>
<keyword evidence="3" id="KW-0596">Phosphopantetheine</keyword>
<dbReference type="Pfam" id="PF00501">
    <property type="entry name" value="AMP-binding"/>
    <property type="match status" value="1"/>
</dbReference>
<dbReference type="CDD" id="cd17652">
    <property type="entry name" value="A_NRPS_CmdD_like"/>
    <property type="match status" value="1"/>
</dbReference>
<dbReference type="InterPro" id="IPR000873">
    <property type="entry name" value="AMP-dep_synth/lig_dom"/>
</dbReference>
<dbReference type="CDD" id="cd19534">
    <property type="entry name" value="E_NRPS"/>
    <property type="match status" value="1"/>
</dbReference>
<dbReference type="InterPro" id="IPR020845">
    <property type="entry name" value="AMP-binding_CS"/>
</dbReference>
<dbReference type="GO" id="GO:0017000">
    <property type="term" value="P:antibiotic biosynthetic process"/>
    <property type="evidence" value="ECO:0007669"/>
    <property type="project" value="UniProtKB-KW"/>
</dbReference>
<evidence type="ECO:0000313" key="9">
    <source>
        <dbReference type="Proteomes" id="UP000000787"/>
    </source>
</evidence>
<dbReference type="FunFam" id="1.10.1200.10:FF:000005">
    <property type="entry name" value="Nonribosomal peptide synthetase 1"/>
    <property type="match status" value="1"/>
</dbReference>
<dbReference type="GO" id="GO:0003824">
    <property type="term" value="F:catalytic activity"/>
    <property type="evidence" value="ECO:0007669"/>
    <property type="project" value="InterPro"/>
</dbReference>
<dbReference type="Gene3D" id="1.10.1200.10">
    <property type="entry name" value="ACP-like"/>
    <property type="match status" value="1"/>
</dbReference>
<dbReference type="eggNOG" id="COG1020">
    <property type="taxonomic scope" value="Bacteria"/>
</dbReference>
<dbReference type="KEGG" id="hau:Haur_1875"/>
<protein>
    <submittedName>
        <fullName evidence="8">Amino acid adenylation domain</fullName>
    </submittedName>
</protein>
<dbReference type="InterPro" id="IPR006162">
    <property type="entry name" value="Ppantetheine_attach_site"/>
</dbReference>
<dbReference type="Gene3D" id="2.30.38.10">
    <property type="entry name" value="Luciferase, Domain 3"/>
    <property type="match status" value="1"/>
</dbReference>
<dbReference type="InterPro" id="IPR020806">
    <property type="entry name" value="PKS_PP-bd"/>
</dbReference>
<dbReference type="PROSITE" id="PS00455">
    <property type="entry name" value="AMP_BINDING"/>
    <property type="match status" value="1"/>
</dbReference>
<evidence type="ECO:0000256" key="4">
    <source>
        <dbReference type="ARBA" id="ARBA00022553"/>
    </source>
</evidence>
<evidence type="ECO:0000313" key="8">
    <source>
        <dbReference type="EMBL" id="ABX04518.1"/>
    </source>
</evidence>
<dbReference type="GO" id="GO:0043041">
    <property type="term" value="P:amino acid activation for nonribosomal peptide biosynthetic process"/>
    <property type="evidence" value="ECO:0007669"/>
    <property type="project" value="UniProtKB-ARBA"/>
</dbReference>
<dbReference type="InterPro" id="IPR009081">
    <property type="entry name" value="PP-bd_ACP"/>
</dbReference>
<dbReference type="InterPro" id="IPR023213">
    <property type="entry name" value="CAT-like_dom_sf"/>
</dbReference>
<dbReference type="NCBIfam" id="TIGR01720">
    <property type="entry name" value="NRPS-para261"/>
    <property type="match status" value="1"/>
</dbReference>
<dbReference type="FunFam" id="3.30.559.10:FF:000012">
    <property type="entry name" value="Non-ribosomal peptide synthetase"/>
    <property type="match status" value="1"/>
</dbReference>
<gene>
    <name evidence="8" type="ordered locus">Haur_1875</name>
</gene>
<feature type="compositionally biased region" description="Polar residues" evidence="6">
    <location>
        <begin position="1962"/>
        <end position="1974"/>
    </location>
</feature>
<dbReference type="CDD" id="cd19543">
    <property type="entry name" value="DCL_NRPS"/>
    <property type="match status" value="2"/>
</dbReference>
<dbReference type="Pfam" id="PF00550">
    <property type="entry name" value="PP-binding"/>
    <property type="match status" value="1"/>
</dbReference>
<evidence type="ECO:0000256" key="3">
    <source>
        <dbReference type="ARBA" id="ARBA00022450"/>
    </source>
</evidence>
<dbReference type="Gene3D" id="3.30.559.30">
    <property type="entry name" value="Nonribosomal peptide synthetase, condensation domain"/>
    <property type="match status" value="3"/>
</dbReference>
<dbReference type="SUPFAM" id="SSF52777">
    <property type="entry name" value="CoA-dependent acyltransferases"/>
    <property type="match status" value="6"/>
</dbReference>
<dbReference type="GO" id="GO:0008610">
    <property type="term" value="P:lipid biosynthetic process"/>
    <property type="evidence" value="ECO:0007669"/>
    <property type="project" value="UniProtKB-ARBA"/>
</dbReference>
<reference evidence="8 9" key="1">
    <citation type="journal article" date="2011" name="Stand. Genomic Sci.">
        <title>Complete genome sequence of the filamentous gliding predatory bacterium Herpetosiphon aurantiacus type strain (114-95(T)).</title>
        <authorList>
            <person name="Kiss H."/>
            <person name="Nett M."/>
            <person name="Domin N."/>
            <person name="Martin K."/>
            <person name="Maresca J.A."/>
            <person name="Copeland A."/>
            <person name="Lapidus A."/>
            <person name="Lucas S."/>
            <person name="Berry K.W."/>
            <person name="Glavina Del Rio T."/>
            <person name="Dalin E."/>
            <person name="Tice H."/>
            <person name="Pitluck S."/>
            <person name="Richardson P."/>
            <person name="Bruce D."/>
            <person name="Goodwin L."/>
            <person name="Han C."/>
            <person name="Detter J.C."/>
            <person name="Schmutz J."/>
            <person name="Brettin T."/>
            <person name="Land M."/>
            <person name="Hauser L."/>
            <person name="Kyrpides N.C."/>
            <person name="Ivanova N."/>
            <person name="Goker M."/>
            <person name="Woyke T."/>
            <person name="Klenk H.P."/>
            <person name="Bryant D.A."/>
        </authorList>
    </citation>
    <scope>NUCLEOTIDE SEQUENCE [LARGE SCALE GENOMIC DNA]</scope>
    <source>
        <strain evidence="9">ATCC 23779 / DSM 785 / 114-95</strain>
    </source>
</reference>
<dbReference type="NCBIfam" id="TIGR01733">
    <property type="entry name" value="AA-adenyl-dom"/>
    <property type="match status" value="1"/>
</dbReference>
<dbReference type="PANTHER" id="PTHR45398">
    <property type="match status" value="1"/>
</dbReference>
<dbReference type="Pfam" id="PF13193">
    <property type="entry name" value="AMP-binding_C"/>
    <property type="match status" value="1"/>
</dbReference>
<accession>A9AUJ1</accession>
<dbReference type="FunFam" id="3.30.300.30:FF:000010">
    <property type="entry name" value="Enterobactin synthetase component F"/>
    <property type="match status" value="1"/>
</dbReference>
<dbReference type="PANTHER" id="PTHR45398:SF1">
    <property type="entry name" value="ENZYME, PUTATIVE (JCVI)-RELATED"/>
    <property type="match status" value="1"/>
</dbReference>
<dbReference type="FunFam" id="3.40.50.12780:FF:000012">
    <property type="entry name" value="Non-ribosomal peptide synthetase"/>
    <property type="match status" value="1"/>
</dbReference>
<sequence>MNADIEDIYPLSPLQQGLLFHSLYDPDSGAYFEQFTCQLRGILQLDAFRRAWQHVLERHAALRTVFVWEDLAEPLQVVYRAVQLPLDYHDWRELDPQTHTAQLEAYFQTERQRGFDLSQAPLLRASLIQLSDDCYQFVWCNHHLLLDGWSMALLLKEAFSYYSAFCEGRALRLAQTRPYRDYIAWLQKQDQAKAEQFWRANLSPISAPTPLVIERPNYALLGPEQPCEQRIVLDLAATETLQIMARQHKLTINTILQGAWALLLGRYSGERTIVFGSPVSSRPAQLAGSNAMVGLFINTIPVCITIKPQAAVSEWLQALQQQQVEAQQYHYTGLNQLQTWSAVPRGIPLFESILVFENYPLAAWQQSGNATLQLQDVRFIEQTNYPLSIEAVLAPNLVIQVFYDQRRFEPATITRLLEHLQNLLLSFATAPQARLASIDLLTAAERQVMLRDWNTTNVPLPSSIYLHKIVAAHAQATPDAVALRFGQQHLSYGELNRRANQLAAYLRAQGVPPGSLVGLCVERSLELVLGILAILKAGAAYVPLDPRYPLERLHYMLNDSQAQVLLTQHSLSQQIRTEQQRVIYLDHDWPTIAQYPSFELAVPLWPESLVYLIYTSGSTGRPKAVPITHRGLANLAYAQIQAFELDAQQRILQFASLSFDASIFEIVMALWSGATLVLADQETLLPGPSLIELLQQQAITHITVPPSALKVLPEAELPALSTVIVAGEACPAELVARWGLDRRFFNAYGPTEATVWSSLALCDDPNQKPSIGRPIANTQLYILDQYLQPVPVGIAGELYIAGPGLAWGYLNRPELTAQMFVPNPFSAEPGQRLYRSGDLACFLPDGSINHLGRVDHQVKIRGFRIETGEIEQCLCEHPLVHEAVAIARDEPNGQKRLVAYVVATPDNQPSSAELRTFLQTRLPEHMLPAVFVLLASLPLTPNGKLDRHALPAPKTTRHAEQALFDAPQTANQQILAEIWADVLGLAQVGIHDNFFELGGDSIICIQIVARANQAGLRLTPKQVFEQRTIANLATVVGTGPQIQAEQGLVSGAVPLTPIQQWFFAQNLPNFHHWNQSALLEVRQPLDLTLLSQVLYQLHIQHDALRLRFQFGTDGWQQINLDHAATPSISLIDLADLPLEQQSVAITEHANQLQACLNLSTGPVLQVALFNLGADRSGRLLVVAHHLIFDGVSWRIFFEDLATAYQQIAQAKPIQLPAKTSSYKAWAERLVEYSQSTTLQAELTYWNQQIGELPSLPIDFPEALADNSEASQALVTVALDAPTTALLLHEVPKAYHTQINDILLTALARCLSQWSGQAALLIDLESHGREDLFDDLDLSRTIGWFTAIAPLRLTLAESGELGADLQSIKEQLRQVPQHGVGYGILRYLGQQPIQAQPQVGFNYLGQFGYGLSADSPLAWAYESSGADHDPAGLRPHLLEVGGSIVDAQLTIQWMYSTNLYRSTTIEQLAHSLMHELRAIIAHCLQPDVGGYTPSDFPLATLPAADLAQLNAQYRQIDDLYPLTPTQQGMLFHALYEPESTVYFMQISWLFEGKLDLAAFQAAWNHTLNQHTILRSCFVWQGLSQAYQLVHPTVEMPWEYLDWRELEPEQQAINLAGLLEADKTKVFDLSQAPLMRVTLVHLAEHSYHFIWSQHHILLDGWCTNILLKEVFRAYEALVQGLPIPLSQPAIRPYREYIAWLQRQDLAQAEAYWRKRLQGFAKTTPLPPASGAQQAGVDYAVQKLPLDPALTTAIYTLLRQHQLTMNTLLQGLWACVLAHYSGQHDLVFGSTVSGRPVDLAGAENMLGLFINTLPVRVRIQPTLSIIEWLQDVQAQQVEMRQYEYTPVAQVQRWSELPPRQPLFESAVVFENLPMDSSNQGQFNDLTMSNIQSFIQNNFPLTIRGAPSATTFELHVLYDRQRFATTTVLALLGQLEALFKAVQHQPSASLADLAQRLEDFDHHNQKAQAQQSETSSLQKLKHVKRKAIRGQQSE</sequence>
<evidence type="ECO:0000256" key="6">
    <source>
        <dbReference type="SAM" id="MobiDB-lite"/>
    </source>
</evidence>
<name>A9AUJ1_HERA2</name>
<keyword evidence="9" id="KW-1185">Reference proteome</keyword>
<dbReference type="InterPro" id="IPR045851">
    <property type="entry name" value="AMP-bd_C_sf"/>
</dbReference>
<evidence type="ECO:0000256" key="2">
    <source>
        <dbReference type="ARBA" id="ARBA00006432"/>
    </source>
</evidence>
<keyword evidence="5" id="KW-0045">Antibiotic biosynthesis</keyword>
<dbReference type="SUPFAM" id="SSF56801">
    <property type="entry name" value="Acetyl-CoA synthetase-like"/>
    <property type="match status" value="1"/>
</dbReference>
<dbReference type="InterPro" id="IPR001242">
    <property type="entry name" value="Condensation_dom"/>
</dbReference>
<dbReference type="PROSITE" id="PS00012">
    <property type="entry name" value="PHOSPHOPANTETHEINE"/>
    <property type="match status" value="1"/>
</dbReference>
<dbReference type="SUPFAM" id="SSF47336">
    <property type="entry name" value="ACP-like"/>
    <property type="match status" value="1"/>
</dbReference>
<comment type="similarity">
    <text evidence="2">Belongs to the ATP-dependent AMP-binding enzyme family.</text>
</comment>
<evidence type="ECO:0000256" key="5">
    <source>
        <dbReference type="ARBA" id="ARBA00023194"/>
    </source>
</evidence>